<name>A0A7W9ZG79_NOVIT</name>
<sequence length="143" mass="15874">MAGGAIAVTPQPAAAQQGKKTAKPKSQIDDVPGSFVQLDVVWAPVADPGERPIYQGLFVRLYLSETERYEGCVKIAYIPEMLIIALSDNPIRKRDYSDPKKLQSIIESIVMKGTGRRLYRQIEVSTQDMPYSKEEEGPSNTCK</sequence>
<organism evidence="2 3">
    <name type="scientific">Novispirillum itersonii</name>
    <name type="common">Aquaspirillum itersonii</name>
    <dbReference type="NCBI Taxonomy" id="189"/>
    <lineage>
        <taxon>Bacteria</taxon>
        <taxon>Pseudomonadati</taxon>
        <taxon>Pseudomonadota</taxon>
        <taxon>Alphaproteobacteria</taxon>
        <taxon>Rhodospirillales</taxon>
        <taxon>Novispirillaceae</taxon>
        <taxon>Novispirillum</taxon>
    </lineage>
</organism>
<reference evidence="2 3" key="1">
    <citation type="submission" date="2020-08" db="EMBL/GenBank/DDBJ databases">
        <title>Genomic Encyclopedia of Type Strains, Phase IV (KMG-IV): sequencing the most valuable type-strain genomes for metagenomic binning, comparative biology and taxonomic classification.</title>
        <authorList>
            <person name="Goeker M."/>
        </authorList>
    </citation>
    <scope>NUCLEOTIDE SEQUENCE [LARGE SCALE GENOMIC DNA]</scope>
    <source>
        <strain evidence="2 3">DSM 11590</strain>
    </source>
</reference>
<protein>
    <submittedName>
        <fullName evidence="2">Uncharacterized protein</fullName>
    </submittedName>
</protein>
<comment type="caution">
    <text evidence="2">The sequence shown here is derived from an EMBL/GenBank/DDBJ whole genome shotgun (WGS) entry which is preliminary data.</text>
</comment>
<dbReference type="AlphaFoldDB" id="A0A7W9ZG79"/>
<gene>
    <name evidence="2" type="ORF">FHS48_001122</name>
</gene>
<dbReference type="Proteomes" id="UP000544872">
    <property type="component" value="Unassembled WGS sequence"/>
</dbReference>
<keyword evidence="3" id="KW-1185">Reference proteome</keyword>
<dbReference type="EMBL" id="JACIIX010000003">
    <property type="protein sequence ID" value="MBB6209714.1"/>
    <property type="molecule type" value="Genomic_DNA"/>
</dbReference>
<evidence type="ECO:0000256" key="1">
    <source>
        <dbReference type="SAM" id="MobiDB-lite"/>
    </source>
</evidence>
<dbReference type="RefSeq" id="WP_184262217.1">
    <property type="nucleotide sequence ID" value="NZ_JACIIX010000003.1"/>
</dbReference>
<feature type="region of interest" description="Disordered" evidence="1">
    <location>
        <begin position="1"/>
        <end position="28"/>
    </location>
</feature>
<proteinExistence type="predicted"/>
<evidence type="ECO:0000313" key="3">
    <source>
        <dbReference type="Proteomes" id="UP000544872"/>
    </source>
</evidence>
<evidence type="ECO:0000313" key="2">
    <source>
        <dbReference type="EMBL" id="MBB6209714.1"/>
    </source>
</evidence>
<accession>A0A7W9ZG79</accession>